<protein>
    <recommendedName>
        <fullName evidence="5">DNA mismatch repair proteins mutS family domain-containing protein</fullName>
    </recommendedName>
</protein>
<sequence length="345" mass="38692">MAELGGASESQIRRLGKWNNQAMENCYLTSLPRETLRTLAGFSPVQGQFYLPRMAVQPPPELTSKIFPEVEEWLRKVDTGEYEQSIAAGGFLRLLLLLRVVILQDSVLLRQSHPSHPIWRHSIFSDPSYVSFADRLKHVMISEEDPTELQLQRALPVLAERISVMHQDLSSKVSGIDLKLSQQTEEIKKLGQHLEDIMQGRTEMRMTARFDMGWSDTTQGTRNNLDSAAEATRAGVVGTNRVGTDEEFPRKYKLSRGIDTIFTRLGASDRIMAGENLVANSSIQVPSWVDCNETSSVLNHATSDSLVIFDELGRGTFTYDGYAIAYAVFHKLVSTLDCLLIFATH</sequence>
<gene>
    <name evidence="6" type="ORF">R1sor_024913</name>
</gene>
<dbReference type="Gene3D" id="3.40.50.300">
    <property type="entry name" value="P-loop containing nucleotide triphosphate hydrolases"/>
    <property type="match status" value="1"/>
</dbReference>
<reference evidence="6 7" key="1">
    <citation type="submission" date="2024-09" db="EMBL/GenBank/DDBJ databases">
        <title>Chromosome-scale assembly of Riccia sorocarpa.</title>
        <authorList>
            <person name="Paukszto L."/>
        </authorList>
    </citation>
    <scope>NUCLEOTIDE SEQUENCE [LARGE SCALE GENOMIC DNA]</scope>
    <source>
        <strain evidence="6">LP-2024</strain>
        <tissue evidence="6">Aerial parts of the thallus</tissue>
    </source>
</reference>
<proteinExistence type="inferred from homology"/>
<dbReference type="Proteomes" id="UP001633002">
    <property type="component" value="Unassembled WGS sequence"/>
</dbReference>
<dbReference type="InterPro" id="IPR000432">
    <property type="entry name" value="DNA_mismatch_repair_MutS_C"/>
</dbReference>
<dbReference type="InterPro" id="IPR045076">
    <property type="entry name" value="MutS"/>
</dbReference>
<evidence type="ECO:0000259" key="5">
    <source>
        <dbReference type="PROSITE" id="PS00486"/>
    </source>
</evidence>
<dbReference type="Pfam" id="PF16787">
    <property type="entry name" value="NDC10_II"/>
    <property type="match status" value="1"/>
</dbReference>
<dbReference type="SMART" id="SM00534">
    <property type="entry name" value="MUTSac"/>
    <property type="match status" value="1"/>
</dbReference>
<keyword evidence="7" id="KW-1185">Reference proteome</keyword>
<evidence type="ECO:0000256" key="1">
    <source>
        <dbReference type="ARBA" id="ARBA00006271"/>
    </source>
</evidence>
<dbReference type="AlphaFoldDB" id="A0ABD3GU43"/>
<evidence type="ECO:0000313" key="6">
    <source>
        <dbReference type="EMBL" id="KAL3681957.1"/>
    </source>
</evidence>
<comment type="caution">
    <text evidence="6">The sequence shown here is derived from an EMBL/GenBank/DDBJ whole genome shotgun (WGS) entry which is preliminary data.</text>
</comment>
<feature type="domain" description="DNA mismatch repair proteins mutS family" evidence="5">
    <location>
        <begin position="305"/>
        <end position="321"/>
    </location>
</feature>
<dbReference type="InterPro" id="IPR038279">
    <property type="entry name" value="Ndc10_dom2_sf"/>
</dbReference>
<dbReference type="GO" id="GO:0005524">
    <property type="term" value="F:ATP binding"/>
    <property type="evidence" value="ECO:0007669"/>
    <property type="project" value="UniProtKB-KW"/>
</dbReference>
<evidence type="ECO:0000256" key="4">
    <source>
        <dbReference type="ARBA" id="ARBA00023125"/>
    </source>
</evidence>
<dbReference type="PROSITE" id="PS00486">
    <property type="entry name" value="DNA_MISMATCH_REPAIR_2"/>
    <property type="match status" value="1"/>
</dbReference>
<keyword evidence="2" id="KW-0547">Nucleotide-binding</keyword>
<organism evidence="6 7">
    <name type="scientific">Riccia sorocarpa</name>
    <dbReference type="NCBI Taxonomy" id="122646"/>
    <lineage>
        <taxon>Eukaryota</taxon>
        <taxon>Viridiplantae</taxon>
        <taxon>Streptophyta</taxon>
        <taxon>Embryophyta</taxon>
        <taxon>Marchantiophyta</taxon>
        <taxon>Marchantiopsida</taxon>
        <taxon>Marchantiidae</taxon>
        <taxon>Marchantiales</taxon>
        <taxon>Ricciaceae</taxon>
        <taxon>Riccia</taxon>
    </lineage>
</organism>
<dbReference type="InterPro" id="IPR027417">
    <property type="entry name" value="P-loop_NTPase"/>
</dbReference>
<dbReference type="SUPFAM" id="SSF52540">
    <property type="entry name" value="P-loop containing nucleoside triphosphate hydrolases"/>
    <property type="match status" value="1"/>
</dbReference>
<evidence type="ECO:0000256" key="3">
    <source>
        <dbReference type="ARBA" id="ARBA00022840"/>
    </source>
</evidence>
<keyword evidence="3" id="KW-0067">ATP-binding</keyword>
<dbReference type="PANTHER" id="PTHR11361:SF148">
    <property type="entry name" value="DNA MISMATCH REPAIR PROTEIN MSH6"/>
    <property type="match status" value="1"/>
</dbReference>
<dbReference type="PANTHER" id="PTHR11361">
    <property type="entry name" value="DNA MISMATCH REPAIR PROTEIN MUTS FAMILY MEMBER"/>
    <property type="match status" value="1"/>
</dbReference>
<keyword evidence="4" id="KW-0238">DNA-binding</keyword>
<evidence type="ECO:0000256" key="2">
    <source>
        <dbReference type="ARBA" id="ARBA00022741"/>
    </source>
</evidence>
<name>A0ABD3GU43_9MARC</name>
<evidence type="ECO:0000313" key="7">
    <source>
        <dbReference type="Proteomes" id="UP001633002"/>
    </source>
</evidence>
<accession>A0ABD3GU43</accession>
<dbReference type="Pfam" id="PF00488">
    <property type="entry name" value="MutS_V"/>
    <property type="match status" value="1"/>
</dbReference>
<comment type="similarity">
    <text evidence="1">Belongs to the DNA mismatch repair MutS family.</text>
</comment>
<dbReference type="InterPro" id="IPR031872">
    <property type="entry name" value="NDC10_II"/>
</dbReference>
<dbReference type="EMBL" id="JBJQOH010000007">
    <property type="protein sequence ID" value="KAL3681957.1"/>
    <property type="molecule type" value="Genomic_DNA"/>
</dbReference>
<dbReference type="Gene3D" id="1.10.443.20">
    <property type="entry name" value="Centromere DNA-binding protein complex CBF3 subunit, domain 2"/>
    <property type="match status" value="1"/>
</dbReference>
<dbReference type="GO" id="GO:0003677">
    <property type="term" value="F:DNA binding"/>
    <property type="evidence" value="ECO:0007669"/>
    <property type="project" value="UniProtKB-KW"/>
</dbReference>